<name>A0A2G8KNG5_STIJA</name>
<keyword evidence="3" id="KW-1185">Reference proteome</keyword>
<gene>
    <name evidence="2" type="ORF">BSL78_13570</name>
</gene>
<keyword evidence="1" id="KW-1133">Transmembrane helix</keyword>
<evidence type="ECO:0000313" key="2">
    <source>
        <dbReference type="EMBL" id="PIK49552.1"/>
    </source>
</evidence>
<dbReference type="Proteomes" id="UP000230750">
    <property type="component" value="Unassembled WGS sequence"/>
</dbReference>
<organism evidence="2 3">
    <name type="scientific">Stichopus japonicus</name>
    <name type="common">Sea cucumber</name>
    <dbReference type="NCBI Taxonomy" id="307972"/>
    <lineage>
        <taxon>Eukaryota</taxon>
        <taxon>Metazoa</taxon>
        <taxon>Echinodermata</taxon>
        <taxon>Eleutherozoa</taxon>
        <taxon>Echinozoa</taxon>
        <taxon>Holothuroidea</taxon>
        <taxon>Aspidochirotacea</taxon>
        <taxon>Aspidochirotida</taxon>
        <taxon>Stichopodidae</taxon>
        <taxon>Apostichopus</taxon>
    </lineage>
</organism>
<dbReference type="EMBL" id="MRZV01000460">
    <property type="protein sequence ID" value="PIK49552.1"/>
    <property type="molecule type" value="Genomic_DNA"/>
</dbReference>
<evidence type="ECO:0000313" key="3">
    <source>
        <dbReference type="Proteomes" id="UP000230750"/>
    </source>
</evidence>
<dbReference type="AlphaFoldDB" id="A0A2G8KNG5"/>
<comment type="caution">
    <text evidence="2">The sequence shown here is derived from an EMBL/GenBank/DDBJ whole genome shotgun (WGS) entry which is preliminary data.</text>
</comment>
<evidence type="ECO:0000256" key="1">
    <source>
        <dbReference type="SAM" id="Phobius"/>
    </source>
</evidence>
<feature type="transmembrane region" description="Helical" evidence="1">
    <location>
        <begin position="51"/>
        <end position="71"/>
    </location>
</feature>
<sequence>MMSSEECDLLEKRGAAHVATQLVFYSYIFLYFHDFYRAIPVILKTPCNMDLYVFAIALCVLILTPLLGFSVKVDFSTNINEPIRYTAEELRTMKPRPCHLANDDILNLDLPYEMRRRKRGKAGGVRKRLKTLHILYQLHGNGSCIIPVPKKPIITCMNDLRPVALTSVAMKYNLVSWGGNIRKEDAHPIDVLIRQASRTIGDSQPTLASSYQHQLGVKLEKILLDEDHPVCEFLDRAIIPRSGRMRLPLARTNRHPSSFIPQCMK</sequence>
<protein>
    <submittedName>
        <fullName evidence="2">Uncharacterized protein</fullName>
    </submittedName>
</protein>
<accession>A0A2G8KNG5</accession>
<reference evidence="2 3" key="1">
    <citation type="journal article" date="2017" name="PLoS Biol.">
        <title>The sea cucumber genome provides insights into morphological evolution and visceral regeneration.</title>
        <authorList>
            <person name="Zhang X."/>
            <person name="Sun L."/>
            <person name="Yuan J."/>
            <person name="Sun Y."/>
            <person name="Gao Y."/>
            <person name="Zhang L."/>
            <person name="Li S."/>
            <person name="Dai H."/>
            <person name="Hamel J.F."/>
            <person name="Liu C."/>
            <person name="Yu Y."/>
            <person name="Liu S."/>
            <person name="Lin W."/>
            <person name="Guo K."/>
            <person name="Jin S."/>
            <person name="Xu P."/>
            <person name="Storey K.B."/>
            <person name="Huan P."/>
            <person name="Zhang T."/>
            <person name="Zhou Y."/>
            <person name="Zhang J."/>
            <person name="Lin C."/>
            <person name="Li X."/>
            <person name="Xing L."/>
            <person name="Huo D."/>
            <person name="Sun M."/>
            <person name="Wang L."/>
            <person name="Mercier A."/>
            <person name="Li F."/>
            <person name="Yang H."/>
            <person name="Xiang J."/>
        </authorList>
    </citation>
    <scope>NUCLEOTIDE SEQUENCE [LARGE SCALE GENOMIC DNA]</scope>
    <source>
        <strain evidence="2">Shaxun</strain>
        <tissue evidence="2">Muscle</tissue>
    </source>
</reference>
<keyword evidence="1" id="KW-0472">Membrane</keyword>
<keyword evidence="1" id="KW-0812">Transmembrane</keyword>
<proteinExistence type="predicted"/>